<comment type="caution">
    <text evidence="1">The sequence shown here is derived from an EMBL/GenBank/DDBJ whole genome shotgun (WGS) entry which is preliminary data.</text>
</comment>
<accession>A0A9D4GGK0</accession>
<name>A0A9D4GGK0_DREPO</name>
<dbReference type="EMBL" id="JAIWYP010000005">
    <property type="protein sequence ID" value="KAH3816804.1"/>
    <property type="molecule type" value="Genomic_DNA"/>
</dbReference>
<sequence length="59" mass="6575">MQETLHDYYTSISIGGNPSTTLDSLMTLTSSEDLPNRHYERASIWDGGQHGEGEDHGEH</sequence>
<protein>
    <submittedName>
        <fullName evidence="1">Uncharacterized protein</fullName>
    </submittedName>
</protein>
<reference evidence="1" key="1">
    <citation type="journal article" date="2019" name="bioRxiv">
        <title>The Genome of the Zebra Mussel, Dreissena polymorpha: A Resource for Invasive Species Research.</title>
        <authorList>
            <person name="McCartney M.A."/>
            <person name="Auch B."/>
            <person name="Kono T."/>
            <person name="Mallez S."/>
            <person name="Zhang Y."/>
            <person name="Obille A."/>
            <person name="Becker A."/>
            <person name="Abrahante J.E."/>
            <person name="Garbe J."/>
            <person name="Badalamenti J.P."/>
            <person name="Herman A."/>
            <person name="Mangelson H."/>
            <person name="Liachko I."/>
            <person name="Sullivan S."/>
            <person name="Sone E.D."/>
            <person name="Koren S."/>
            <person name="Silverstein K.A.T."/>
            <person name="Beckman K.B."/>
            <person name="Gohl D.M."/>
        </authorList>
    </citation>
    <scope>NUCLEOTIDE SEQUENCE</scope>
    <source>
        <strain evidence="1">Duluth1</strain>
        <tissue evidence="1">Whole animal</tissue>
    </source>
</reference>
<proteinExistence type="predicted"/>
<keyword evidence="2" id="KW-1185">Reference proteome</keyword>
<dbReference type="AlphaFoldDB" id="A0A9D4GGK0"/>
<gene>
    <name evidence="1" type="ORF">DPMN_118327</name>
</gene>
<evidence type="ECO:0000313" key="2">
    <source>
        <dbReference type="Proteomes" id="UP000828390"/>
    </source>
</evidence>
<organism evidence="1 2">
    <name type="scientific">Dreissena polymorpha</name>
    <name type="common">Zebra mussel</name>
    <name type="synonym">Mytilus polymorpha</name>
    <dbReference type="NCBI Taxonomy" id="45954"/>
    <lineage>
        <taxon>Eukaryota</taxon>
        <taxon>Metazoa</taxon>
        <taxon>Spiralia</taxon>
        <taxon>Lophotrochozoa</taxon>
        <taxon>Mollusca</taxon>
        <taxon>Bivalvia</taxon>
        <taxon>Autobranchia</taxon>
        <taxon>Heteroconchia</taxon>
        <taxon>Euheterodonta</taxon>
        <taxon>Imparidentia</taxon>
        <taxon>Neoheterodontei</taxon>
        <taxon>Myida</taxon>
        <taxon>Dreissenoidea</taxon>
        <taxon>Dreissenidae</taxon>
        <taxon>Dreissena</taxon>
    </lineage>
</organism>
<reference evidence="1" key="2">
    <citation type="submission" date="2020-11" db="EMBL/GenBank/DDBJ databases">
        <authorList>
            <person name="McCartney M.A."/>
            <person name="Auch B."/>
            <person name="Kono T."/>
            <person name="Mallez S."/>
            <person name="Becker A."/>
            <person name="Gohl D.M."/>
            <person name="Silverstein K.A.T."/>
            <person name="Koren S."/>
            <person name="Bechman K.B."/>
            <person name="Herman A."/>
            <person name="Abrahante J.E."/>
            <person name="Garbe J."/>
        </authorList>
    </citation>
    <scope>NUCLEOTIDE SEQUENCE</scope>
    <source>
        <strain evidence="1">Duluth1</strain>
        <tissue evidence="1">Whole animal</tissue>
    </source>
</reference>
<evidence type="ECO:0000313" key="1">
    <source>
        <dbReference type="EMBL" id="KAH3816804.1"/>
    </source>
</evidence>
<dbReference type="Proteomes" id="UP000828390">
    <property type="component" value="Unassembled WGS sequence"/>
</dbReference>